<accession>A0ABM8WKD9</accession>
<dbReference type="Gene3D" id="1.20.120.330">
    <property type="entry name" value="Nucleotidyltransferases domain 2"/>
    <property type="match status" value="1"/>
</dbReference>
<protein>
    <recommendedName>
        <fullName evidence="3">HEPN domain-containing protein</fullName>
    </recommendedName>
</protein>
<organism evidence="1 2">
    <name type="scientific">Cupriavidus respiraculi</name>
    <dbReference type="NCBI Taxonomy" id="195930"/>
    <lineage>
        <taxon>Bacteria</taxon>
        <taxon>Pseudomonadati</taxon>
        <taxon>Pseudomonadota</taxon>
        <taxon>Betaproteobacteria</taxon>
        <taxon>Burkholderiales</taxon>
        <taxon>Burkholderiaceae</taxon>
        <taxon>Cupriavidus</taxon>
    </lineage>
</organism>
<name>A0ABM8WKD9_9BURK</name>
<evidence type="ECO:0000313" key="2">
    <source>
        <dbReference type="Proteomes" id="UP000721236"/>
    </source>
</evidence>
<dbReference type="RefSeq" id="WP_224039857.1">
    <property type="nucleotide sequence ID" value="NZ_CAJZAH010000001.1"/>
</dbReference>
<proteinExistence type="predicted"/>
<gene>
    <name evidence="1" type="ORF">LMG21510_00851</name>
</gene>
<keyword evidence="2" id="KW-1185">Reference proteome</keyword>
<dbReference type="EMBL" id="CAJZAH010000001">
    <property type="protein sequence ID" value="CAG9167778.1"/>
    <property type="molecule type" value="Genomic_DNA"/>
</dbReference>
<reference evidence="1 2" key="1">
    <citation type="submission" date="2021-08" db="EMBL/GenBank/DDBJ databases">
        <authorList>
            <person name="Peeters C."/>
        </authorList>
    </citation>
    <scope>NUCLEOTIDE SEQUENCE [LARGE SCALE GENOMIC DNA]</scope>
    <source>
        <strain evidence="1 2">LMG 21510</strain>
    </source>
</reference>
<evidence type="ECO:0008006" key="3">
    <source>
        <dbReference type="Google" id="ProtNLM"/>
    </source>
</evidence>
<sequence length="133" mass="14723">MSVSGDDFADAAATLALGSQEMDWRNAASRAYYGAFHAARLLACRLPDNAHWRMGDHKRLSNQFVLEGSRLARGIGFALEAMKRVRHLADYDISGGFAQAQATRQVQDCATLRDRIRTLEARLIEVEPSTAAR</sequence>
<evidence type="ECO:0000313" key="1">
    <source>
        <dbReference type="EMBL" id="CAG9167778.1"/>
    </source>
</evidence>
<dbReference type="Proteomes" id="UP000721236">
    <property type="component" value="Unassembled WGS sequence"/>
</dbReference>
<comment type="caution">
    <text evidence="1">The sequence shown here is derived from an EMBL/GenBank/DDBJ whole genome shotgun (WGS) entry which is preliminary data.</text>
</comment>